<evidence type="ECO:0000259" key="3">
    <source>
        <dbReference type="PROSITE" id="PS51004"/>
    </source>
</evidence>
<keyword evidence="1" id="KW-0325">Glycoprotein</keyword>
<comment type="caution">
    <text evidence="4">The sequence shown here is derived from an EMBL/GenBank/DDBJ whole genome shotgun (WGS) entry which is preliminary data.</text>
</comment>
<dbReference type="GO" id="GO:0030335">
    <property type="term" value="P:positive regulation of cell migration"/>
    <property type="evidence" value="ECO:0007669"/>
    <property type="project" value="TreeGrafter"/>
</dbReference>
<dbReference type="EMBL" id="JAROKS010000013">
    <property type="protein sequence ID" value="KAK1797584.1"/>
    <property type="molecule type" value="Genomic_DNA"/>
</dbReference>
<dbReference type="InterPro" id="IPR036352">
    <property type="entry name" value="Semap_dom_sf"/>
</dbReference>
<accession>A0AAD9DYF2</accession>
<reference evidence="4" key="1">
    <citation type="submission" date="2023-03" db="EMBL/GenBank/DDBJ databases">
        <title>Electrophorus voltai genome.</title>
        <authorList>
            <person name="Bian C."/>
        </authorList>
    </citation>
    <scope>NUCLEOTIDE SEQUENCE</scope>
    <source>
        <strain evidence="4">CB-2022</strain>
        <tissue evidence="4">Muscle</tissue>
    </source>
</reference>
<gene>
    <name evidence="4" type="ORF">P4O66_000776</name>
</gene>
<dbReference type="InterPro" id="IPR015943">
    <property type="entry name" value="WD40/YVTN_repeat-like_dom_sf"/>
</dbReference>
<evidence type="ECO:0000256" key="2">
    <source>
        <dbReference type="PROSITE-ProRule" id="PRU00352"/>
    </source>
</evidence>
<dbReference type="GO" id="GO:0071526">
    <property type="term" value="P:semaphorin-plexin signaling pathway"/>
    <property type="evidence" value="ECO:0007669"/>
    <property type="project" value="TreeGrafter"/>
</dbReference>
<dbReference type="InterPro" id="IPR001627">
    <property type="entry name" value="Semap_dom"/>
</dbReference>
<dbReference type="GO" id="GO:0001755">
    <property type="term" value="P:neural crest cell migration"/>
    <property type="evidence" value="ECO:0007669"/>
    <property type="project" value="TreeGrafter"/>
</dbReference>
<dbReference type="AlphaFoldDB" id="A0AAD9DYF2"/>
<protein>
    <recommendedName>
        <fullName evidence="3">Sema domain-containing protein</fullName>
    </recommendedName>
</protein>
<dbReference type="GO" id="GO:0030215">
    <property type="term" value="F:semaphorin receptor binding"/>
    <property type="evidence" value="ECO:0007669"/>
    <property type="project" value="InterPro"/>
</dbReference>
<evidence type="ECO:0000313" key="4">
    <source>
        <dbReference type="EMBL" id="KAK1797584.1"/>
    </source>
</evidence>
<sequence length="165" mass="18626">MNDVVQPVSIDPLVWQDSVRFSKLVVDIVQGLDTLHHVMYIGTEYGSILKALATTNKSLQGCYLEEMQLHPPGVREPILSLQILHGDRTLFVGLNNRVLKIPLARCSSYETEHDEPMFPSRRSGTKRAAQALVERERRIGRLGLAPVRDTFIPPVLMERLKGRSL</sequence>
<evidence type="ECO:0000313" key="5">
    <source>
        <dbReference type="Proteomes" id="UP001239994"/>
    </source>
</evidence>
<feature type="domain" description="Sema" evidence="3">
    <location>
        <begin position="1"/>
        <end position="103"/>
    </location>
</feature>
<dbReference type="GO" id="GO:0005886">
    <property type="term" value="C:plasma membrane"/>
    <property type="evidence" value="ECO:0007669"/>
    <property type="project" value="TreeGrafter"/>
</dbReference>
<dbReference type="Pfam" id="PF01403">
    <property type="entry name" value="Sema"/>
    <property type="match status" value="1"/>
</dbReference>
<keyword evidence="5" id="KW-1185">Reference proteome</keyword>
<organism evidence="4 5">
    <name type="scientific">Electrophorus voltai</name>
    <dbReference type="NCBI Taxonomy" id="2609070"/>
    <lineage>
        <taxon>Eukaryota</taxon>
        <taxon>Metazoa</taxon>
        <taxon>Chordata</taxon>
        <taxon>Craniata</taxon>
        <taxon>Vertebrata</taxon>
        <taxon>Euteleostomi</taxon>
        <taxon>Actinopterygii</taxon>
        <taxon>Neopterygii</taxon>
        <taxon>Teleostei</taxon>
        <taxon>Ostariophysi</taxon>
        <taxon>Gymnotiformes</taxon>
        <taxon>Gymnotoidei</taxon>
        <taxon>Gymnotidae</taxon>
        <taxon>Electrophorus</taxon>
    </lineage>
</organism>
<dbReference type="Proteomes" id="UP001239994">
    <property type="component" value="Unassembled WGS sequence"/>
</dbReference>
<dbReference type="GO" id="GO:0045499">
    <property type="term" value="F:chemorepellent activity"/>
    <property type="evidence" value="ECO:0007669"/>
    <property type="project" value="TreeGrafter"/>
</dbReference>
<comment type="caution">
    <text evidence="2">Lacks conserved residue(s) required for the propagation of feature annotation.</text>
</comment>
<dbReference type="Gene3D" id="2.130.10.10">
    <property type="entry name" value="YVTN repeat-like/Quinoprotein amine dehydrogenase"/>
    <property type="match status" value="1"/>
</dbReference>
<dbReference type="SUPFAM" id="SSF101912">
    <property type="entry name" value="Sema domain"/>
    <property type="match status" value="1"/>
</dbReference>
<dbReference type="PANTHER" id="PTHR11036">
    <property type="entry name" value="SEMAPHORIN"/>
    <property type="match status" value="1"/>
</dbReference>
<dbReference type="InterPro" id="IPR027231">
    <property type="entry name" value="Semaphorin"/>
</dbReference>
<dbReference type="PROSITE" id="PS51004">
    <property type="entry name" value="SEMA"/>
    <property type="match status" value="1"/>
</dbReference>
<evidence type="ECO:0000256" key="1">
    <source>
        <dbReference type="ARBA" id="ARBA00023180"/>
    </source>
</evidence>
<proteinExistence type="predicted"/>
<dbReference type="PANTHER" id="PTHR11036:SF39">
    <property type="entry name" value="SEMAPHORIN-5B"/>
    <property type="match status" value="1"/>
</dbReference>
<dbReference type="GO" id="GO:0007411">
    <property type="term" value="P:axon guidance"/>
    <property type="evidence" value="ECO:0007669"/>
    <property type="project" value="TreeGrafter"/>
</dbReference>
<name>A0AAD9DYF2_9TELE</name>